<comment type="caution">
    <text evidence="3">The sequence shown here is derived from an EMBL/GenBank/DDBJ whole genome shotgun (WGS) entry which is preliminary data.</text>
</comment>
<dbReference type="PRINTS" id="PR00449">
    <property type="entry name" value="RASTRNSFRMNG"/>
</dbReference>
<evidence type="ECO:0000313" key="3">
    <source>
        <dbReference type="EMBL" id="CAF4425422.1"/>
    </source>
</evidence>
<dbReference type="Pfam" id="PF00071">
    <property type="entry name" value="Ras"/>
    <property type="match status" value="1"/>
</dbReference>
<dbReference type="AlphaFoldDB" id="A0A820QNF7"/>
<protein>
    <submittedName>
        <fullName evidence="3">Uncharacterized protein</fullName>
    </submittedName>
</protein>
<dbReference type="PROSITE" id="PS51419">
    <property type="entry name" value="RAB"/>
    <property type="match status" value="1"/>
</dbReference>
<dbReference type="EMBL" id="CAJOAY010031403">
    <property type="protein sequence ID" value="CAF4425422.1"/>
    <property type="molecule type" value="Genomic_DNA"/>
</dbReference>
<name>A0A820QNF7_9BILA</name>
<dbReference type="InterPro" id="IPR001806">
    <property type="entry name" value="Small_GTPase"/>
</dbReference>
<dbReference type="SUPFAM" id="SSF52540">
    <property type="entry name" value="P-loop containing nucleoside triphosphate hydrolases"/>
    <property type="match status" value="1"/>
</dbReference>
<dbReference type="GO" id="GO:0005525">
    <property type="term" value="F:GTP binding"/>
    <property type="evidence" value="ECO:0007669"/>
    <property type="project" value="UniProtKB-KW"/>
</dbReference>
<organism evidence="3 4">
    <name type="scientific">Adineta steineri</name>
    <dbReference type="NCBI Taxonomy" id="433720"/>
    <lineage>
        <taxon>Eukaryota</taxon>
        <taxon>Metazoa</taxon>
        <taxon>Spiralia</taxon>
        <taxon>Gnathifera</taxon>
        <taxon>Rotifera</taxon>
        <taxon>Eurotatoria</taxon>
        <taxon>Bdelloidea</taxon>
        <taxon>Adinetida</taxon>
        <taxon>Adinetidae</taxon>
        <taxon>Adineta</taxon>
    </lineage>
</organism>
<evidence type="ECO:0000256" key="1">
    <source>
        <dbReference type="ARBA" id="ARBA00022741"/>
    </source>
</evidence>
<dbReference type="Proteomes" id="UP000663881">
    <property type="component" value="Unassembled WGS sequence"/>
</dbReference>
<gene>
    <name evidence="3" type="ORF">OKA104_LOCUS52767</name>
</gene>
<dbReference type="InterPro" id="IPR027417">
    <property type="entry name" value="P-loop_NTPase"/>
</dbReference>
<reference evidence="3" key="1">
    <citation type="submission" date="2021-02" db="EMBL/GenBank/DDBJ databases">
        <authorList>
            <person name="Nowell W R."/>
        </authorList>
    </citation>
    <scope>NUCLEOTIDE SEQUENCE</scope>
</reference>
<proteinExistence type="predicted"/>
<accession>A0A820QNF7</accession>
<dbReference type="FunFam" id="3.40.50.300:FF:001447">
    <property type="entry name" value="Ras-related protein Rab-1B"/>
    <property type="match status" value="1"/>
</dbReference>
<keyword evidence="2" id="KW-0342">GTP-binding</keyword>
<evidence type="ECO:0000313" key="4">
    <source>
        <dbReference type="Proteomes" id="UP000663881"/>
    </source>
</evidence>
<keyword evidence="1" id="KW-0547">Nucleotide-binding</keyword>
<dbReference type="PANTHER" id="PTHR47977">
    <property type="entry name" value="RAS-RELATED PROTEIN RAB"/>
    <property type="match status" value="1"/>
</dbReference>
<sequence length="77" mass="8908">MSENCNLGLELEYFFKMLIIGDSGVGKTSLCKRFTYGDFSADYVTTTSVDFTIRLVEINEKLCQLQVWDFSNDDRFK</sequence>
<feature type="non-terminal residue" evidence="3">
    <location>
        <position position="1"/>
    </location>
</feature>
<dbReference type="GO" id="GO:0003924">
    <property type="term" value="F:GTPase activity"/>
    <property type="evidence" value="ECO:0007669"/>
    <property type="project" value="InterPro"/>
</dbReference>
<dbReference type="Gene3D" id="3.40.50.300">
    <property type="entry name" value="P-loop containing nucleotide triphosphate hydrolases"/>
    <property type="match status" value="1"/>
</dbReference>
<evidence type="ECO:0000256" key="2">
    <source>
        <dbReference type="ARBA" id="ARBA00023134"/>
    </source>
</evidence>
<dbReference type="InterPro" id="IPR050227">
    <property type="entry name" value="Rab"/>
</dbReference>